<reference evidence="3 4" key="1">
    <citation type="submission" date="2024-10" db="EMBL/GenBank/DDBJ databases">
        <authorList>
            <person name="Riesco R."/>
        </authorList>
    </citation>
    <scope>NUCLEOTIDE SEQUENCE [LARGE SCALE GENOMIC DNA]</scope>
    <source>
        <strain evidence="3 4">NCIMB 15449</strain>
    </source>
</reference>
<organism evidence="3 4">
    <name type="scientific">Antrihabitans spumae</name>
    <dbReference type="NCBI Taxonomy" id="3373370"/>
    <lineage>
        <taxon>Bacteria</taxon>
        <taxon>Bacillati</taxon>
        <taxon>Actinomycetota</taxon>
        <taxon>Actinomycetes</taxon>
        <taxon>Mycobacteriales</taxon>
        <taxon>Nocardiaceae</taxon>
        <taxon>Antrihabitans</taxon>
    </lineage>
</organism>
<evidence type="ECO:0000259" key="2">
    <source>
        <dbReference type="Pfam" id="PF01243"/>
    </source>
</evidence>
<dbReference type="InterPro" id="IPR011576">
    <property type="entry name" value="Pyridox_Oxase_N"/>
</dbReference>
<keyword evidence="1" id="KW-0175">Coiled coil</keyword>
<evidence type="ECO:0000313" key="4">
    <source>
        <dbReference type="Proteomes" id="UP001609175"/>
    </source>
</evidence>
<dbReference type="PANTHER" id="PTHR42815:SF2">
    <property type="entry name" value="FAD-BINDING, PUTATIVE (AFU_ORTHOLOGUE AFUA_6G07600)-RELATED"/>
    <property type="match status" value="1"/>
</dbReference>
<evidence type="ECO:0000256" key="1">
    <source>
        <dbReference type="SAM" id="Coils"/>
    </source>
</evidence>
<dbReference type="Gene3D" id="2.30.110.10">
    <property type="entry name" value="Electron Transport, Fmn-binding Protein, Chain A"/>
    <property type="match status" value="1"/>
</dbReference>
<evidence type="ECO:0000313" key="3">
    <source>
        <dbReference type="EMBL" id="MFH5207357.1"/>
    </source>
</evidence>
<dbReference type="Pfam" id="PF01243">
    <property type="entry name" value="PNPOx_N"/>
    <property type="match status" value="1"/>
</dbReference>
<proteinExistence type="predicted"/>
<dbReference type="EMBL" id="JBIMSO010000016">
    <property type="protein sequence ID" value="MFH5207357.1"/>
    <property type="molecule type" value="Genomic_DNA"/>
</dbReference>
<name>A0ABW7JHD2_9NOCA</name>
<accession>A0ABW7JHD2</accession>
<dbReference type="PANTHER" id="PTHR42815">
    <property type="entry name" value="FAD-BINDING, PUTATIVE (AFU_ORTHOLOGUE AFUA_6G07600)-RELATED"/>
    <property type="match status" value="1"/>
</dbReference>
<dbReference type="RefSeq" id="WP_395112774.1">
    <property type="nucleotide sequence ID" value="NZ_JBIMSO010000016.1"/>
</dbReference>
<dbReference type="InterPro" id="IPR012349">
    <property type="entry name" value="Split_barrel_FMN-bd"/>
</dbReference>
<protein>
    <submittedName>
        <fullName evidence="3">Pyridoxamine 5'-phosphate oxidase family protein</fullName>
    </submittedName>
</protein>
<feature type="domain" description="Pyridoxamine 5'-phosphate oxidase N-terminal" evidence="2">
    <location>
        <begin position="48"/>
        <end position="141"/>
    </location>
</feature>
<gene>
    <name evidence="3" type="ORF">ACHIPZ_03850</name>
</gene>
<sequence>MRTNDTTRYGAIAFSEASAERQRATGSINWYGHQMADGDNSGERQELDGQTAALIRETDSLFVATVTPSGWPYVQHRGGPKGFVHVLDPSTIAFGDYSGNQQFVTLGNVDHDNRVALFFVDYPTRTRVKVFGRAEIIERTDDPEFIDRMLTTGDGLIRTRCERAFRIDVEALDRNCIKNIPVKYSAERMAESLTLAREPLNDQIAQLQRRNEELEAEIARLRAE</sequence>
<dbReference type="SUPFAM" id="SSF50475">
    <property type="entry name" value="FMN-binding split barrel"/>
    <property type="match status" value="1"/>
</dbReference>
<comment type="caution">
    <text evidence="3">The sequence shown here is derived from an EMBL/GenBank/DDBJ whole genome shotgun (WGS) entry which is preliminary data.</text>
</comment>
<dbReference type="Proteomes" id="UP001609175">
    <property type="component" value="Unassembled WGS sequence"/>
</dbReference>
<feature type="coiled-coil region" evidence="1">
    <location>
        <begin position="190"/>
        <end position="224"/>
    </location>
</feature>